<reference evidence="2" key="1">
    <citation type="journal article" date="2014" name="Int. J. Syst. Evol. Microbiol.">
        <title>Complete genome sequence of Corynebacterium casei LMG S-19264T (=DSM 44701T), isolated from a smear-ripened cheese.</title>
        <authorList>
            <consortium name="US DOE Joint Genome Institute (JGI-PGF)"/>
            <person name="Walter F."/>
            <person name="Albersmeier A."/>
            <person name="Kalinowski J."/>
            <person name="Ruckert C."/>
        </authorList>
    </citation>
    <scope>NUCLEOTIDE SEQUENCE</scope>
    <source>
        <strain evidence="2">KCTC 12988</strain>
    </source>
</reference>
<name>A0A918TJZ7_9BACT</name>
<accession>A0A918TJZ7</accession>
<comment type="caution">
    <text evidence="2">The sequence shown here is derived from an EMBL/GenBank/DDBJ whole genome shotgun (WGS) entry which is preliminary data.</text>
</comment>
<feature type="region of interest" description="Disordered" evidence="1">
    <location>
        <begin position="27"/>
        <end position="80"/>
    </location>
</feature>
<keyword evidence="3" id="KW-1185">Reference proteome</keyword>
<dbReference type="RefSeq" id="WP_189568491.1">
    <property type="nucleotide sequence ID" value="NZ_BMXI01000004.1"/>
</dbReference>
<gene>
    <name evidence="2" type="ORF">GCM10007100_12830</name>
</gene>
<evidence type="ECO:0000256" key="1">
    <source>
        <dbReference type="SAM" id="MobiDB-lite"/>
    </source>
</evidence>
<dbReference type="AlphaFoldDB" id="A0A918TJZ7"/>
<dbReference type="EMBL" id="BMXI01000004">
    <property type="protein sequence ID" value="GHC48374.1"/>
    <property type="molecule type" value="Genomic_DNA"/>
</dbReference>
<evidence type="ECO:0000313" key="2">
    <source>
        <dbReference type="EMBL" id="GHC48374.1"/>
    </source>
</evidence>
<sequence length="344" mass="38133">MKKSSLLVGLGTLVVILAVVLLLRNPSQGPAGSEETKERQATASEGFVRKSAEQEGPATPLGSKSEPTEASAPSVSFGHADDEETQKMMAQMRDAMTQRNEAKATRLIEKWSKEMNLSPDQIGLLEEHFAKQVQLAGGLMGGDVNQEDPMENLKAMQHLEGKGLNDLMSELLTPEQKEVWEESEKKQQHRLADSGALKKLAGLNSVIEIREEQRDAIYEHFYQQRLAIETDSSEESVMSAVYNGISDGFGVEVNPYGFLDTDFSALVEEAAEEGGEIDVKELVRKQREQQIEKQVSELAPILDAEQLRSYREHLITQGSVIDSFMDFPTHDTFSIEPAIVVPEE</sequence>
<organism evidence="2 3">
    <name type="scientific">Roseibacillus persicicus</name>
    <dbReference type="NCBI Taxonomy" id="454148"/>
    <lineage>
        <taxon>Bacteria</taxon>
        <taxon>Pseudomonadati</taxon>
        <taxon>Verrucomicrobiota</taxon>
        <taxon>Verrucomicrobiia</taxon>
        <taxon>Verrucomicrobiales</taxon>
        <taxon>Verrucomicrobiaceae</taxon>
        <taxon>Roseibacillus</taxon>
    </lineage>
</organism>
<reference evidence="2" key="2">
    <citation type="submission" date="2020-09" db="EMBL/GenBank/DDBJ databases">
        <authorList>
            <person name="Sun Q."/>
            <person name="Kim S."/>
        </authorList>
    </citation>
    <scope>NUCLEOTIDE SEQUENCE</scope>
    <source>
        <strain evidence="2">KCTC 12988</strain>
    </source>
</reference>
<evidence type="ECO:0000313" key="3">
    <source>
        <dbReference type="Proteomes" id="UP000644507"/>
    </source>
</evidence>
<proteinExistence type="predicted"/>
<protein>
    <submittedName>
        <fullName evidence="2">Uncharacterized protein</fullName>
    </submittedName>
</protein>
<dbReference type="Proteomes" id="UP000644507">
    <property type="component" value="Unassembled WGS sequence"/>
</dbReference>